<dbReference type="EMBL" id="CAJRGZ010000019">
    <property type="protein sequence ID" value="CAG5159085.1"/>
    <property type="molecule type" value="Genomic_DNA"/>
</dbReference>
<dbReference type="OrthoDB" id="10045365at2759"/>
<keyword evidence="2 3" id="KW-1015">Disulfide bond</keyword>
<dbReference type="PROSITE" id="PS00022">
    <property type="entry name" value="EGF_1"/>
    <property type="match status" value="1"/>
</dbReference>
<dbReference type="PROSITE" id="PS50026">
    <property type="entry name" value="EGF_3"/>
    <property type="match status" value="1"/>
</dbReference>
<keyword evidence="3" id="KW-0245">EGF-like domain</keyword>
<evidence type="ECO:0000256" key="2">
    <source>
        <dbReference type="ARBA" id="ARBA00023157"/>
    </source>
</evidence>
<gene>
    <name evidence="7" type="ORF">ALTATR162_LOCUS5405</name>
</gene>
<evidence type="ECO:0000256" key="4">
    <source>
        <dbReference type="SAM" id="SignalP"/>
    </source>
</evidence>
<dbReference type="PANTHER" id="PTHR14949:SF56">
    <property type="entry name" value="EGF-LIKE-DOMAIN, MULTIPLE 7"/>
    <property type="match status" value="1"/>
</dbReference>
<comment type="caution">
    <text evidence="7">The sequence shown here is derived from an EMBL/GenBank/DDBJ whole genome shotgun (WGS) entry which is preliminary data.</text>
</comment>
<evidence type="ECO:0000256" key="3">
    <source>
        <dbReference type="PROSITE-ProRule" id="PRU00076"/>
    </source>
</evidence>
<evidence type="ECO:0000256" key="1">
    <source>
        <dbReference type="ARBA" id="ARBA00022729"/>
    </source>
</evidence>
<feature type="domain" description="EGF-like" evidence="5">
    <location>
        <begin position="360"/>
        <end position="392"/>
    </location>
</feature>
<dbReference type="SMART" id="SM00181">
    <property type="entry name" value="EGF"/>
    <property type="match status" value="2"/>
</dbReference>
<accession>A0A8J2I035</accession>
<feature type="disulfide bond" evidence="3">
    <location>
        <begin position="364"/>
        <end position="374"/>
    </location>
</feature>
<dbReference type="PROSITE" id="PS51662">
    <property type="entry name" value="BP_PHYTASE"/>
    <property type="match status" value="2"/>
</dbReference>
<feature type="domain" description="BPP" evidence="6">
    <location>
        <begin position="11"/>
        <end position="311"/>
    </location>
</feature>
<dbReference type="InterPro" id="IPR011042">
    <property type="entry name" value="6-blade_b-propeller_TolB-like"/>
</dbReference>
<protein>
    <recommendedName>
        <fullName evidence="9">Thermostable phytase</fullName>
    </recommendedName>
</protein>
<dbReference type="Gene3D" id="2.10.25.10">
    <property type="entry name" value="Laminin"/>
    <property type="match status" value="1"/>
</dbReference>
<dbReference type="Pfam" id="PF02333">
    <property type="entry name" value="Phytase"/>
    <property type="match status" value="1"/>
</dbReference>
<evidence type="ECO:0008006" key="9">
    <source>
        <dbReference type="Google" id="ProtNLM"/>
    </source>
</evidence>
<evidence type="ECO:0000313" key="7">
    <source>
        <dbReference type="EMBL" id="CAG5159085.1"/>
    </source>
</evidence>
<dbReference type="GO" id="GO:0016158">
    <property type="term" value="F:inositol hexakisphosphate 3-phosphatase activity"/>
    <property type="evidence" value="ECO:0007669"/>
    <property type="project" value="InterPro"/>
</dbReference>
<keyword evidence="8" id="KW-1185">Reference proteome</keyword>
<dbReference type="GeneID" id="67017180"/>
<evidence type="ECO:0000259" key="5">
    <source>
        <dbReference type="PROSITE" id="PS50026"/>
    </source>
</evidence>
<dbReference type="InterPro" id="IPR000742">
    <property type="entry name" value="EGF"/>
</dbReference>
<dbReference type="AlphaFoldDB" id="A0A8J2I035"/>
<evidence type="ECO:0000313" key="8">
    <source>
        <dbReference type="Proteomes" id="UP000676310"/>
    </source>
</evidence>
<proteinExistence type="predicted"/>
<dbReference type="SUPFAM" id="SSF50956">
    <property type="entry name" value="Thermostable phytase (3-phytase)"/>
    <property type="match status" value="2"/>
</dbReference>
<dbReference type="InterPro" id="IPR003431">
    <property type="entry name" value="B-propeller_Phytase"/>
</dbReference>
<keyword evidence="1 4" id="KW-0732">Signal</keyword>
<organism evidence="7 8">
    <name type="scientific">Alternaria atra</name>
    <dbReference type="NCBI Taxonomy" id="119953"/>
    <lineage>
        <taxon>Eukaryota</taxon>
        <taxon>Fungi</taxon>
        <taxon>Dikarya</taxon>
        <taxon>Ascomycota</taxon>
        <taxon>Pezizomycotina</taxon>
        <taxon>Dothideomycetes</taxon>
        <taxon>Pleosporomycetidae</taxon>
        <taxon>Pleosporales</taxon>
        <taxon>Pleosporineae</taxon>
        <taxon>Pleosporaceae</taxon>
        <taxon>Alternaria</taxon>
        <taxon>Alternaria sect. Ulocladioides</taxon>
    </lineage>
</organism>
<dbReference type="Gene3D" id="2.120.10.30">
    <property type="entry name" value="TolB, C-terminal domain"/>
    <property type="match status" value="2"/>
</dbReference>
<dbReference type="RefSeq" id="XP_043168959.1">
    <property type="nucleotide sequence ID" value="XM_043313024.1"/>
</dbReference>
<sequence length="731" mass="78161">MKTLKRCLTWASVSFTFVAAQTANITLIPAATGFEGDNTDFIYGTSPLLVVNDGSAADGGFRTFSVSNTSSFAEKSHQKTGRSKIAVAVHDVDGRDLIFNIPAPDSLIRIFDAKSGKNVESNDKKKLGDWSTACVWRSQNSGESYVFMFGKKMVVQFLIRNDKKRVEILEVQTFPVAIEGETCAVFANGQIFFSAEDRQLYSFQASEAMQAPEIKTVVEDIEVAGLGVYHSTSAEYLFVARDDVIDVYDSGIKKQGSISLGGISELSIKGSLAVLQSTVAGYPSGAFAFPFEGEDDTGVAVGSLEGALASLGIKPNTQYSPTNKACKHCESSITKKCSNHGFISGTSCSCFTGFTGRDCSKVTCENDCSGHGSCTGPDVCKCKDGWTGPDCSFVAVKAKYETDANGGDGDDPAIWIHPTRPDQSKIITTTKSGEGEGFGVFDLQGKLLQHLTAQKPNNVDVIYNFTLGTRKIDLAFAACRGDNTMCLVGINSTGHLNDISGGVQTLPEDYEPYGSCNYRSPNTGKEYLFVNNKEAQYLQYELTATANGTLQTTLVREFQGGSGGQVEGCVADEAAGYLFIGEEPLGIWRYEAEPTGSNTGVNIAQVGDASGLHADVEGITLVPAKSGPNGYIIVSSQGISAYLIYERAPPHKYVETFTIVDNKERGIDHVSNTDGCTAVGNALNKDFPNGLFVTHDDANELAEGGTAKEASFKLVSLADILGKERVSELGY</sequence>
<comment type="caution">
    <text evidence="3">Lacks conserved residue(s) required for the propagation of feature annotation.</text>
</comment>
<evidence type="ECO:0000259" key="6">
    <source>
        <dbReference type="PROSITE" id="PS51662"/>
    </source>
</evidence>
<dbReference type="PANTHER" id="PTHR14949">
    <property type="entry name" value="EGF-LIKE-DOMAIN, MULTIPLE 7, 8"/>
    <property type="match status" value="1"/>
</dbReference>
<feature type="disulfide bond" evidence="3">
    <location>
        <begin position="382"/>
        <end position="391"/>
    </location>
</feature>
<feature type="domain" description="BPP" evidence="6">
    <location>
        <begin position="386"/>
        <end position="726"/>
    </location>
</feature>
<dbReference type="Pfam" id="PF23106">
    <property type="entry name" value="EGF_Teneurin"/>
    <property type="match status" value="1"/>
</dbReference>
<reference evidence="7" key="1">
    <citation type="submission" date="2021-05" db="EMBL/GenBank/DDBJ databases">
        <authorList>
            <person name="Stam R."/>
        </authorList>
    </citation>
    <scope>NUCLEOTIDE SEQUENCE</scope>
    <source>
        <strain evidence="7">CS162</strain>
    </source>
</reference>
<dbReference type="InterPro" id="IPR050969">
    <property type="entry name" value="Dev_Signal_Modulators"/>
</dbReference>
<feature type="signal peptide" evidence="4">
    <location>
        <begin position="1"/>
        <end position="20"/>
    </location>
</feature>
<dbReference type="Proteomes" id="UP000676310">
    <property type="component" value="Unassembled WGS sequence"/>
</dbReference>
<dbReference type="PROSITE" id="PS01186">
    <property type="entry name" value="EGF_2"/>
    <property type="match status" value="1"/>
</dbReference>
<name>A0A8J2I035_9PLEO</name>
<feature type="chain" id="PRO_5035188188" description="Thermostable phytase" evidence="4">
    <location>
        <begin position="21"/>
        <end position="731"/>
    </location>
</feature>